<feature type="compositionally biased region" description="Pro residues" evidence="12">
    <location>
        <begin position="233"/>
        <end position="245"/>
    </location>
</feature>
<protein>
    <recommendedName>
        <fullName evidence="2">histone acetyltransferase</fullName>
        <ecNumber evidence="2">2.3.1.48</ecNumber>
    </recommendedName>
</protein>
<sequence>SIDAIAFEEQSPQSALPSILGNRSRIERTHVRQSTAGLTPKELHAMNDVCVTTPDPLKTPLKPSRSDDRCQLATADHAEAGLCNDDRVLSDKDIIQPAAEARKASMRVPARVKCATDVRRALENRHRWLLFAQHCYTCSRTEEDCDLGKLCTYGKKTLKHVAQCKRDDCSYPRCTLLKPLLQHSRKCQSSSCAICVPVWNYIQKELQQQEEQQRERHQKDAQRTHQQRKPPRRPSPPPPQQPPPGSSAAVADDVSRTRWVPTHPPSSTGGPPGGSAVSDLAVEQCRSGDEPCGRSSGREPEDPQPGSSSAAGALVELPDWEGTGRLSCTSTPGVAGRGAGSHLGGALECGQQQGGTSDVKLAAGEKLRSLQQQQPPPAQQQIQREQQTVQAPGAVPDVRTEPLQSAHSQKPPSLHQAQQQMPQISQKQQELGQLQQSQQHQPIFTITTPMVQNGPAAAISAAAAPRFLGVAPGTLPPYTFASYSGGLVTPLGPNPVEVSEHRPKGITINAAPQQPIPVISCTAMHPPPPAGSSSQLPQVVHSYPPSASLGSFYSHLSQNHAKPPAGTTATVATTTHWLPLPGLTTVPRGASVTPAATPNGTNGVGAGNGGLFVTNAGAAASTATAAGPSTAALWPSQGTIPSNPVAVYGITADGVRTGGLGTVTTQGPVQAVDRFSGLPYTFAGVNGGLSAAAGAMAMAAPPLLLWPHHQPTAAMAAAAAAAAAAPAVVSGAQGHLTAHLPTTYAVASAGGARPSNGTTVLEVNGGAAATSPGTGTYSTQGSAVAPTHSVSAHRLLYGPAGIVQSAGGASAAASITGSSGGPAGASVNSTGAVADSATGAVLWNYLMQ</sequence>
<dbReference type="Proteomes" id="UP000747399">
    <property type="component" value="Unassembled WGS sequence"/>
</dbReference>
<dbReference type="GO" id="GO:0031490">
    <property type="term" value="F:chromatin DNA binding"/>
    <property type="evidence" value="ECO:0007669"/>
    <property type="project" value="TreeGrafter"/>
</dbReference>
<evidence type="ECO:0000256" key="6">
    <source>
        <dbReference type="ARBA" id="ARBA00022833"/>
    </source>
</evidence>
<evidence type="ECO:0000256" key="8">
    <source>
        <dbReference type="ARBA" id="ARBA00023015"/>
    </source>
</evidence>
<dbReference type="PANTHER" id="PTHR13808">
    <property type="entry name" value="CBP/P300-RELATED"/>
    <property type="match status" value="1"/>
</dbReference>
<dbReference type="EMBL" id="BNCO01000005">
    <property type="protein sequence ID" value="GIL47802.1"/>
    <property type="molecule type" value="Genomic_DNA"/>
</dbReference>
<dbReference type="GO" id="GO:0004402">
    <property type="term" value="F:histone acetyltransferase activity"/>
    <property type="evidence" value="ECO:0007669"/>
    <property type="project" value="InterPro"/>
</dbReference>
<evidence type="ECO:0000313" key="14">
    <source>
        <dbReference type="EMBL" id="GIL47802.1"/>
    </source>
</evidence>
<evidence type="ECO:0000259" key="13">
    <source>
        <dbReference type="PROSITE" id="PS50134"/>
    </source>
</evidence>
<dbReference type="GO" id="GO:0005634">
    <property type="term" value="C:nucleus"/>
    <property type="evidence" value="ECO:0007669"/>
    <property type="project" value="UniProtKB-SubCell"/>
</dbReference>
<keyword evidence="4" id="KW-0479">Metal-binding</keyword>
<dbReference type="PROSITE" id="PS50134">
    <property type="entry name" value="ZF_TAZ"/>
    <property type="match status" value="1"/>
</dbReference>
<dbReference type="EC" id="2.3.1.48" evidence="2"/>
<keyword evidence="7" id="KW-0156">Chromatin regulator</keyword>
<comment type="caution">
    <text evidence="14">The sequence shown here is derived from an EMBL/GenBank/DDBJ whole genome shotgun (WGS) entry which is preliminary data.</text>
</comment>
<feature type="region of interest" description="Disordered" evidence="12">
    <location>
        <begin position="209"/>
        <end position="357"/>
    </location>
</feature>
<keyword evidence="10" id="KW-0539">Nucleus</keyword>
<dbReference type="AlphaFoldDB" id="A0A8J4AV72"/>
<evidence type="ECO:0000256" key="11">
    <source>
        <dbReference type="ARBA" id="ARBA00048017"/>
    </source>
</evidence>
<accession>A0A8J4AV72</accession>
<evidence type="ECO:0000256" key="5">
    <source>
        <dbReference type="ARBA" id="ARBA00022771"/>
    </source>
</evidence>
<dbReference type="InterPro" id="IPR013178">
    <property type="entry name" value="Histone_AcTrfase_Rtt109/CBP"/>
</dbReference>
<evidence type="ECO:0000256" key="2">
    <source>
        <dbReference type="ARBA" id="ARBA00013184"/>
    </source>
</evidence>
<dbReference type="PANTHER" id="PTHR13808:SF1">
    <property type="entry name" value="HISTONE ACETYLTRANSFERASE"/>
    <property type="match status" value="1"/>
</dbReference>
<evidence type="ECO:0000256" key="4">
    <source>
        <dbReference type="ARBA" id="ARBA00022723"/>
    </source>
</evidence>
<comment type="subcellular location">
    <subcellularLocation>
        <location evidence="1">Nucleus</location>
    </subcellularLocation>
</comment>
<feature type="compositionally biased region" description="Basic and acidic residues" evidence="12">
    <location>
        <begin position="211"/>
        <end position="223"/>
    </location>
</feature>
<dbReference type="SMART" id="SM00551">
    <property type="entry name" value="ZnF_TAZ"/>
    <property type="match status" value="1"/>
</dbReference>
<evidence type="ECO:0000313" key="15">
    <source>
        <dbReference type="Proteomes" id="UP000747399"/>
    </source>
</evidence>
<reference evidence="14" key="1">
    <citation type="journal article" date="2021" name="Proc. Natl. Acad. Sci. U.S.A.">
        <title>Three genomes in the algal genus Volvox reveal the fate of a haploid sex-determining region after a transition to homothallism.</title>
        <authorList>
            <person name="Yamamoto K."/>
            <person name="Hamaji T."/>
            <person name="Kawai-Toyooka H."/>
            <person name="Matsuzaki R."/>
            <person name="Takahashi F."/>
            <person name="Nishimura Y."/>
            <person name="Kawachi M."/>
            <person name="Noguchi H."/>
            <person name="Minakuchi Y."/>
            <person name="Umen J.G."/>
            <person name="Toyoda A."/>
            <person name="Nozaki H."/>
        </authorList>
    </citation>
    <scope>NUCLEOTIDE SEQUENCE</scope>
    <source>
        <strain evidence="14">NIES-3780</strain>
    </source>
</reference>
<keyword evidence="9" id="KW-0804">Transcription</keyword>
<evidence type="ECO:0000256" key="7">
    <source>
        <dbReference type="ARBA" id="ARBA00022853"/>
    </source>
</evidence>
<keyword evidence="3" id="KW-0808">Transferase</keyword>
<comment type="catalytic activity">
    <reaction evidence="11">
        <text>L-lysyl-[protein] + acetyl-CoA = N(6)-acetyl-L-lysyl-[protein] + CoA + H(+)</text>
        <dbReference type="Rhea" id="RHEA:45948"/>
        <dbReference type="Rhea" id="RHEA-COMP:9752"/>
        <dbReference type="Rhea" id="RHEA-COMP:10731"/>
        <dbReference type="ChEBI" id="CHEBI:15378"/>
        <dbReference type="ChEBI" id="CHEBI:29969"/>
        <dbReference type="ChEBI" id="CHEBI:57287"/>
        <dbReference type="ChEBI" id="CHEBI:57288"/>
        <dbReference type="ChEBI" id="CHEBI:61930"/>
        <dbReference type="EC" id="2.3.1.48"/>
    </reaction>
</comment>
<organism evidence="14 15">
    <name type="scientific">Volvox africanus</name>
    <dbReference type="NCBI Taxonomy" id="51714"/>
    <lineage>
        <taxon>Eukaryota</taxon>
        <taxon>Viridiplantae</taxon>
        <taxon>Chlorophyta</taxon>
        <taxon>core chlorophytes</taxon>
        <taxon>Chlorophyceae</taxon>
        <taxon>CS clade</taxon>
        <taxon>Chlamydomonadales</taxon>
        <taxon>Volvocaceae</taxon>
        <taxon>Volvox</taxon>
    </lineage>
</organism>
<dbReference type="Gene3D" id="1.20.1020.10">
    <property type="entry name" value="TAZ domain"/>
    <property type="match status" value="1"/>
</dbReference>
<evidence type="ECO:0000256" key="12">
    <source>
        <dbReference type="SAM" id="MobiDB-lite"/>
    </source>
</evidence>
<dbReference type="Pfam" id="PF02135">
    <property type="entry name" value="zf-TAZ"/>
    <property type="match status" value="1"/>
</dbReference>
<dbReference type="GO" id="GO:0008270">
    <property type="term" value="F:zinc ion binding"/>
    <property type="evidence" value="ECO:0007669"/>
    <property type="project" value="UniProtKB-KW"/>
</dbReference>
<keyword evidence="8" id="KW-0805">Transcription regulation</keyword>
<evidence type="ECO:0000256" key="1">
    <source>
        <dbReference type="ARBA" id="ARBA00004123"/>
    </source>
</evidence>
<dbReference type="InterPro" id="IPR035898">
    <property type="entry name" value="TAZ_dom_sf"/>
</dbReference>
<dbReference type="GO" id="GO:0003713">
    <property type="term" value="F:transcription coactivator activity"/>
    <property type="evidence" value="ECO:0007669"/>
    <property type="project" value="TreeGrafter"/>
</dbReference>
<keyword evidence="15" id="KW-1185">Reference proteome</keyword>
<keyword evidence="6" id="KW-0862">Zinc</keyword>
<dbReference type="GO" id="GO:0000123">
    <property type="term" value="C:histone acetyltransferase complex"/>
    <property type="evidence" value="ECO:0007669"/>
    <property type="project" value="TreeGrafter"/>
</dbReference>
<feature type="compositionally biased region" description="Low complexity" evidence="12">
    <location>
        <begin position="379"/>
        <end position="390"/>
    </location>
</feature>
<proteinExistence type="predicted"/>
<feature type="domain" description="TAZ-type" evidence="13">
    <location>
        <begin position="116"/>
        <end position="198"/>
    </location>
</feature>
<dbReference type="GO" id="GO:0005667">
    <property type="term" value="C:transcription regulator complex"/>
    <property type="evidence" value="ECO:0007669"/>
    <property type="project" value="TreeGrafter"/>
</dbReference>
<evidence type="ECO:0000256" key="9">
    <source>
        <dbReference type="ARBA" id="ARBA00023163"/>
    </source>
</evidence>
<name>A0A8J4AV72_9CHLO</name>
<keyword evidence="5" id="KW-0863">Zinc-finger</keyword>
<feature type="compositionally biased region" description="Low complexity" evidence="12">
    <location>
        <begin position="416"/>
        <end position="439"/>
    </location>
</feature>
<evidence type="ECO:0000256" key="10">
    <source>
        <dbReference type="ARBA" id="ARBA00023242"/>
    </source>
</evidence>
<dbReference type="SUPFAM" id="SSF57933">
    <property type="entry name" value="TAZ domain"/>
    <property type="match status" value="1"/>
</dbReference>
<dbReference type="GO" id="GO:0045944">
    <property type="term" value="P:positive regulation of transcription by RNA polymerase II"/>
    <property type="evidence" value="ECO:0007669"/>
    <property type="project" value="TreeGrafter"/>
</dbReference>
<feature type="region of interest" description="Disordered" evidence="12">
    <location>
        <begin position="369"/>
        <end position="439"/>
    </location>
</feature>
<dbReference type="InterPro" id="IPR000197">
    <property type="entry name" value="Znf_TAZ"/>
</dbReference>
<gene>
    <name evidence="14" type="ORF">Vafri_3908</name>
</gene>
<feature type="compositionally biased region" description="Polar residues" evidence="12">
    <location>
        <begin position="402"/>
        <end position="411"/>
    </location>
</feature>
<feature type="compositionally biased region" description="Basic and acidic residues" evidence="12">
    <location>
        <begin position="286"/>
        <end position="301"/>
    </location>
</feature>
<evidence type="ECO:0000256" key="3">
    <source>
        <dbReference type="ARBA" id="ARBA00022679"/>
    </source>
</evidence>
<feature type="non-terminal residue" evidence="14">
    <location>
        <position position="848"/>
    </location>
</feature>